<dbReference type="EMBL" id="JAKZBV010000001">
    <property type="protein sequence ID" value="MCH6471846.1"/>
    <property type="molecule type" value="Genomic_DNA"/>
</dbReference>
<protein>
    <submittedName>
        <fullName evidence="3">Metal-sensitive transcriptional regulator</fullName>
    </submittedName>
</protein>
<dbReference type="RefSeq" id="WP_241055780.1">
    <property type="nucleotide sequence ID" value="NZ_JAKZBV010000001.1"/>
</dbReference>
<reference evidence="3 4" key="1">
    <citation type="submission" date="2022-03" db="EMBL/GenBank/DDBJ databases">
        <title>Sinomonas sp. isolated from a soil.</title>
        <authorList>
            <person name="Han J."/>
            <person name="Kim D.-U."/>
        </authorList>
    </citation>
    <scope>NUCLEOTIDE SEQUENCE [LARGE SCALE GENOMIC DNA]</scope>
    <source>
        <strain evidence="3 4">5-5</strain>
    </source>
</reference>
<dbReference type="InterPro" id="IPR003735">
    <property type="entry name" value="Metal_Tscrpt_repr"/>
</dbReference>
<organism evidence="3 4">
    <name type="scientific">Sinomonas terrae</name>
    <dbReference type="NCBI Taxonomy" id="2908838"/>
    <lineage>
        <taxon>Bacteria</taxon>
        <taxon>Bacillati</taxon>
        <taxon>Actinomycetota</taxon>
        <taxon>Actinomycetes</taxon>
        <taxon>Micrococcales</taxon>
        <taxon>Micrococcaceae</taxon>
        <taxon>Sinomonas</taxon>
    </lineage>
</organism>
<dbReference type="InterPro" id="IPR038390">
    <property type="entry name" value="Metal_Tscrpt_repr_sf"/>
</dbReference>
<comment type="similarity">
    <text evidence="1">Belongs to the CsoR family.</text>
</comment>
<comment type="caution">
    <text evidence="3">The sequence shown here is derived from an EMBL/GenBank/DDBJ whole genome shotgun (WGS) entry which is preliminary data.</text>
</comment>
<dbReference type="PANTHER" id="PTHR33677">
    <property type="entry name" value="TRANSCRIPTIONAL REPRESSOR FRMR-RELATED"/>
    <property type="match status" value="1"/>
</dbReference>
<dbReference type="Gene3D" id="1.20.58.1000">
    <property type="entry name" value="Metal-sensitive repressor, helix protomer"/>
    <property type="match status" value="1"/>
</dbReference>
<evidence type="ECO:0000313" key="4">
    <source>
        <dbReference type="Proteomes" id="UP001202922"/>
    </source>
</evidence>
<proteinExistence type="inferred from homology"/>
<keyword evidence="4" id="KW-1185">Reference proteome</keyword>
<evidence type="ECO:0000256" key="2">
    <source>
        <dbReference type="ARBA" id="ARBA00023008"/>
    </source>
</evidence>
<evidence type="ECO:0000313" key="3">
    <source>
        <dbReference type="EMBL" id="MCH6471846.1"/>
    </source>
</evidence>
<dbReference type="CDD" id="cd10148">
    <property type="entry name" value="CsoR-like_DUF156"/>
    <property type="match status" value="1"/>
</dbReference>
<evidence type="ECO:0000256" key="1">
    <source>
        <dbReference type="ARBA" id="ARBA00005428"/>
    </source>
</evidence>
<gene>
    <name evidence="3" type="ORF">L0M17_18050</name>
</gene>
<dbReference type="PANTHER" id="PTHR33677:SF5">
    <property type="entry name" value="TRANSCRIPTIONAL REPRESSOR FRMR"/>
    <property type="match status" value="1"/>
</dbReference>
<dbReference type="Pfam" id="PF02583">
    <property type="entry name" value="Trns_repr_metal"/>
    <property type="match status" value="1"/>
</dbReference>
<keyword evidence="2" id="KW-0186">Copper</keyword>
<sequence length="102" mass="10996">MEGTAPRSAEGRRLANRLKRARGQLGALITAVEDGADCRAVIIQLAAVRKALDKAGFELVSTTMRHRIAATAEARSEAADGTEPEEGTMTMDELRRLFLTLA</sequence>
<dbReference type="Proteomes" id="UP001202922">
    <property type="component" value="Unassembled WGS sequence"/>
</dbReference>
<accession>A0ABS9U575</accession>
<name>A0ABS9U575_9MICC</name>